<keyword evidence="2" id="KW-0812">Transmembrane</keyword>
<protein>
    <recommendedName>
        <fullName evidence="6">Tetratricopeptide repeat protein</fullName>
    </recommendedName>
</protein>
<gene>
    <name evidence="4" type="ORF">ENSA7_78710</name>
</gene>
<dbReference type="OrthoDB" id="5520431at2"/>
<accession>A0A2S9XN86</accession>
<keyword evidence="2" id="KW-0472">Membrane</keyword>
<keyword evidence="2" id="KW-1133">Transmembrane helix</keyword>
<name>A0A2S9XN86_9BACT</name>
<comment type="caution">
    <text evidence="4">The sequence shown here is derived from an EMBL/GenBank/DDBJ whole genome shotgun (WGS) entry which is preliminary data.</text>
</comment>
<feature type="compositionally biased region" description="Basic and acidic residues" evidence="1">
    <location>
        <begin position="164"/>
        <end position="182"/>
    </location>
</feature>
<organism evidence="4 5">
    <name type="scientific">Enhygromyxa salina</name>
    <dbReference type="NCBI Taxonomy" id="215803"/>
    <lineage>
        <taxon>Bacteria</taxon>
        <taxon>Pseudomonadati</taxon>
        <taxon>Myxococcota</taxon>
        <taxon>Polyangia</taxon>
        <taxon>Nannocystales</taxon>
        <taxon>Nannocystaceae</taxon>
        <taxon>Enhygromyxa</taxon>
    </lineage>
</organism>
<keyword evidence="3" id="KW-0732">Signal</keyword>
<evidence type="ECO:0000313" key="5">
    <source>
        <dbReference type="Proteomes" id="UP000238823"/>
    </source>
</evidence>
<reference evidence="4 5" key="1">
    <citation type="submission" date="2018-03" db="EMBL/GenBank/DDBJ databases">
        <title>Draft Genome Sequences of the Obligatory Marine Myxobacteria Enhygromyxa salina SWB007.</title>
        <authorList>
            <person name="Poehlein A."/>
            <person name="Moghaddam J.A."/>
            <person name="Harms H."/>
            <person name="Alanjari M."/>
            <person name="Koenig G.M."/>
            <person name="Daniel R."/>
            <person name="Schaeberle T.F."/>
        </authorList>
    </citation>
    <scope>NUCLEOTIDE SEQUENCE [LARGE SCALE GENOMIC DNA]</scope>
    <source>
        <strain evidence="4 5">SWB007</strain>
    </source>
</reference>
<dbReference type="RefSeq" id="WP_106094633.1">
    <property type="nucleotide sequence ID" value="NZ_PVNL01000142.1"/>
</dbReference>
<dbReference type="EMBL" id="PVNL01000142">
    <property type="protein sequence ID" value="PRP94334.1"/>
    <property type="molecule type" value="Genomic_DNA"/>
</dbReference>
<proteinExistence type="predicted"/>
<sequence>MDPRGTCVLLVPAMLLAWCQPLSAHARTQPEGEVSPSAEPAHEDDPALDEAQRLFSEGALMFETADYAGAIERWTAAYGLVPSVPEYSVIKAKLIANLSAAHERAYAVDERVEHLNQAKILLESYRASIDTIYTEEEADERDRELAWVVERLTKIDAELQAVAEREAAARQTDPEPRSESESSRAPGRGLVIGGGVLTGLGVAGLGVMAGGMVLGSQNNDVTDLPTNDLDARGARFAQGRLGNALAIAGGVGGGLLLAAGVGLLVVGLNKNRAAATPGVALVPSFDRTQAGLALVGRF</sequence>
<dbReference type="Proteomes" id="UP000238823">
    <property type="component" value="Unassembled WGS sequence"/>
</dbReference>
<evidence type="ECO:0000256" key="2">
    <source>
        <dbReference type="SAM" id="Phobius"/>
    </source>
</evidence>
<evidence type="ECO:0000313" key="4">
    <source>
        <dbReference type="EMBL" id="PRP94334.1"/>
    </source>
</evidence>
<feature type="signal peptide" evidence="3">
    <location>
        <begin position="1"/>
        <end position="24"/>
    </location>
</feature>
<feature type="chain" id="PRO_5015400917" description="Tetratricopeptide repeat protein" evidence="3">
    <location>
        <begin position="25"/>
        <end position="298"/>
    </location>
</feature>
<evidence type="ECO:0008006" key="6">
    <source>
        <dbReference type="Google" id="ProtNLM"/>
    </source>
</evidence>
<dbReference type="AlphaFoldDB" id="A0A2S9XN86"/>
<evidence type="ECO:0000256" key="3">
    <source>
        <dbReference type="SAM" id="SignalP"/>
    </source>
</evidence>
<feature type="region of interest" description="Disordered" evidence="1">
    <location>
        <begin position="164"/>
        <end position="187"/>
    </location>
</feature>
<evidence type="ECO:0000256" key="1">
    <source>
        <dbReference type="SAM" id="MobiDB-lite"/>
    </source>
</evidence>
<feature type="transmembrane region" description="Helical" evidence="2">
    <location>
        <begin position="244"/>
        <end position="266"/>
    </location>
</feature>